<feature type="region of interest" description="Disordered" evidence="1">
    <location>
        <begin position="1"/>
        <end position="39"/>
    </location>
</feature>
<dbReference type="GO" id="GO:0047631">
    <property type="term" value="F:ADP-ribose diphosphatase activity"/>
    <property type="evidence" value="ECO:0007669"/>
    <property type="project" value="TreeGrafter"/>
</dbReference>
<evidence type="ECO:0000313" key="3">
    <source>
        <dbReference type="EMBL" id="KAK4535561.1"/>
    </source>
</evidence>
<dbReference type="InterPro" id="IPR029052">
    <property type="entry name" value="Metallo-depent_PP-like"/>
</dbReference>
<dbReference type="AlphaFoldDB" id="A0AAV9ITY8"/>
<evidence type="ECO:0000256" key="1">
    <source>
        <dbReference type="SAM" id="MobiDB-lite"/>
    </source>
</evidence>
<dbReference type="EMBL" id="JANCYW010000005">
    <property type="protein sequence ID" value="KAK4535561.1"/>
    <property type="molecule type" value="Genomic_DNA"/>
</dbReference>
<dbReference type="GO" id="GO:0047734">
    <property type="term" value="F:CDP-glycerol diphosphatase activity"/>
    <property type="evidence" value="ECO:0007669"/>
    <property type="project" value="TreeGrafter"/>
</dbReference>
<dbReference type="PANTHER" id="PTHR16509:SF8">
    <property type="entry name" value="MANGANESE-DEPENDENT ADP-RIBOSE_CDP-ALCOHOL DIPHOSPHATASE"/>
    <property type="match status" value="1"/>
</dbReference>
<gene>
    <name evidence="3" type="ORF">CDCA_CDCA05G1586</name>
</gene>
<evidence type="ECO:0000313" key="4">
    <source>
        <dbReference type="Proteomes" id="UP001301350"/>
    </source>
</evidence>
<feature type="compositionally biased region" description="Low complexity" evidence="1">
    <location>
        <begin position="28"/>
        <end position="39"/>
    </location>
</feature>
<sequence length="401" mass="43851">MDRLPLFGFPWSSHRDEEPQPSTPASPSPAASADDPTSSSSSWPVFLPVAGAVALSTLLWPRPASRRNSAAATGAGAAESLRLALVADVQYADKDDRVVMGSCRHYRDALPKLVHLVDALIAQARDPDGNSRPDAVLQLGDLIDGNETVSQSREELERVLRPFARLQSATGAPVYHVLGNHCLCVGRRHAQERLRLPAAYYEVPLLPRSPRARASGRRPASTSSPSPQWRLFVLDCLDVSLCWDDAREPRRLHAERHLKEHGGTEPNAVPYNGGIGDEQLVWLERGLLSCREQSQYAVVAGHVPIAAGSADESLLLWNRDRLVSLFRAYNDVVKVYLAGHDHYGGYAQVDGVHYVTLPSVVDADAGQQAHAVLQLPLRRDGSKAARLHGFGRVPSRLLWLS</sequence>
<protein>
    <recommendedName>
        <fullName evidence="2">Calcineurin-like phosphoesterase domain-containing protein</fullName>
    </recommendedName>
</protein>
<dbReference type="GO" id="GO:0008663">
    <property type="term" value="F:2',3'-cyclic-nucleotide 2'-phosphodiesterase activity"/>
    <property type="evidence" value="ECO:0007669"/>
    <property type="project" value="TreeGrafter"/>
</dbReference>
<dbReference type="PANTHER" id="PTHR16509">
    <property type="match status" value="1"/>
</dbReference>
<evidence type="ECO:0000259" key="2">
    <source>
        <dbReference type="Pfam" id="PF00149"/>
    </source>
</evidence>
<reference evidence="3 4" key="1">
    <citation type="submission" date="2022-07" db="EMBL/GenBank/DDBJ databases">
        <title>Genome-wide signatures of adaptation to extreme environments.</title>
        <authorList>
            <person name="Cho C.H."/>
            <person name="Yoon H.S."/>
        </authorList>
    </citation>
    <scope>NUCLEOTIDE SEQUENCE [LARGE SCALE GENOMIC DNA]</scope>
    <source>
        <strain evidence="3 4">DBV 063 E5</strain>
    </source>
</reference>
<accession>A0AAV9ITY8</accession>
<dbReference type="SUPFAM" id="SSF56300">
    <property type="entry name" value="Metallo-dependent phosphatases"/>
    <property type="match status" value="1"/>
</dbReference>
<dbReference type="Pfam" id="PF00149">
    <property type="entry name" value="Metallophos"/>
    <property type="match status" value="1"/>
</dbReference>
<keyword evidence="4" id="KW-1185">Reference proteome</keyword>
<name>A0AAV9ITY8_CYACA</name>
<dbReference type="Gene3D" id="3.60.21.10">
    <property type="match status" value="1"/>
</dbReference>
<dbReference type="InterPro" id="IPR004843">
    <property type="entry name" value="Calcineurin-like_PHP"/>
</dbReference>
<proteinExistence type="predicted"/>
<organism evidence="3 4">
    <name type="scientific">Cyanidium caldarium</name>
    <name type="common">Red alga</name>
    <dbReference type="NCBI Taxonomy" id="2771"/>
    <lineage>
        <taxon>Eukaryota</taxon>
        <taxon>Rhodophyta</taxon>
        <taxon>Bangiophyceae</taxon>
        <taxon>Cyanidiales</taxon>
        <taxon>Cyanidiaceae</taxon>
        <taxon>Cyanidium</taxon>
    </lineage>
</organism>
<feature type="domain" description="Calcineurin-like phosphoesterase" evidence="2">
    <location>
        <begin position="82"/>
        <end position="343"/>
    </location>
</feature>
<comment type="caution">
    <text evidence="3">The sequence shown here is derived from an EMBL/GenBank/DDBJ whole genome shotgun (WGS) entry which is preliminary data.</text>
</comment>
<dbReference type="Proteomes" id="UP001301350">
    <property type="component" value="Unassembled WGS sequence"/>
</dbReference>
<dbReference type="GO" id="GO:0030145">
    <property type="term" value="F:manganese ion binding"/>
    <property type="evidence" value="ECO:0007669"/>
    <property type="project" value="TreeGrafter"/>
</dbReference>